<reference evidence="2 3" key="1">
    <citation type="journal article" date="2003" name="Mol. Microbiol.">
        <title>Genome-based analysis of virulence genes in a non-biofilm-forming Staphylococcus epidermidis strain (ATCC 12228).</title>
        <authorList>
            <person name="Zhang Y.Q."/>
            <person name="Ren S.X."/>
            <person name="Li H.L."/>
            <person name="Wang Y.X."/>
            <person name="Fu G."/>
            <person name="Yang J."/>
            <person name="Qin Z.Q."/>
            <person name="Miao Y.G."/>
            <person name="Wang W.Y."/>
            <person name="Chen R.S."/>
            <person name="Shen Y."/>
            <person name="Chen Z."/>
            <person name="Yuan Z.H."/>
            <person name="Zhao G.P."/>
            <person name="Qu D."/>
            <person name="Danchin A."/>
            <person name="Wen Y.M."/>
        </authorList>
    </citation>
    <scope>NUCLEOTIDE SEQUENCE [LARGE SCALE GENOMIC DNA]</scope>
    <source>
        <strain evidence="3">ATCC 12228 / FDA PCI 1200</strain>
    </source>
</reference>
<evidence type="ECO:0000313" key="3">
    <source>
        <dbReference type="Proteomes" id="UP000001411"/>
    </source>
</evidence>
<name>A0A0H2VGR9_STAES</name>
<dbReference type="PATRIC" id="fig|176280.10.peg.1391"/>
<evidence type="ECO:0008006" key="4">
    <source>
        <dbReference type="Google" id="ProtNLM"/>
    </source>
</evidence>
<gene>
    <name evidence="2" type="ordered locus">SE_1425</name>
</gene>
<dbReference type="RefSeq" id="WP_002474687.1">
    <property type="nucleotide sequence ID" value="NC_004461.1"/>
</dbReference>
<evidence type="ECO:0000256" key="1">
    <source>
        <dbReference type="SAM" id="MobiDB-lite"/>
    </source>
</evidence>
<sequence>MGKSTNLFKVALGIGGAITAVALSRKESRDKLKQEYNKYKEDPESYKSSAKDLATQIGNKANETIQEVKKNPKDYVERIKSNPKEFLEEEKSKIIGKNDQTQDDIEEGKFDAEGGATVNNNLRVVTEDDLKNNKNALQDKKE</sequence>
<dbReference type="EMBL" id="AE015929">
    <property type="protein sequence ID" value="AAO05024.1"/>
    <property type="molecule type" value="Genomic_DNA"/>
</dbReference>
<protein>
    <recommendedName>
        <fullName evidence="4">YtxH domain-containing protein</fullName>
    </recommendedName>
</protein>
<feature type="region of interest" description="Disordered" evidence="1">
    <location>
        <begin position="90"/>
        <end position="114"/>
    </location>
</feature>
<dbReference type="HOGENOM" id="CLU_1991289_0_0_9"/>
<organism evidence="2 3">
    <name type="scientific">Staphylococcus epidermidis (strain ATCC 12228 / FDA PCI 1200)</name>
    <dbReference type="NCBI Taxonomy" id="176280"/>
    <lineage>
        <taxon>Bacteria</taxon>
        <taxon>Bacillati</taxon>
        <taxon>Bacillota</taxon>
        <taxon>Bacilli</taxon>
        <taxon>Bacillales</taxon>
        <taxon>Staphylococcaceae</taxon>
        <taxon>Staphylococcus</taxon>
    </lineage>
</organism>
<dbReference type="Proteomes" id="UP000001411">
    <property type="component" value="Chromosome"/>
</dbReference>
<dbReference type="AlphaFoldDB" id="A0A0H2VGR9"/>
<dbReference type="OrthoDB" id="2406338at2"/>
<dbReference type="KEGG" id="sep:SE_1425"/>
<dbReference type="eggNOG" id="ENOG5033GQN">
    <property type="taxonomic scope" value="Bacteria"/>
</dbReference>
<accession>A0A0H2VGR9</accession>
<proteinExistence type="predicted"/>
<evidence type="ECO:0000313" key="2">
    <source>
        <dbReference type="EMBL" id="AAO05024.1"/>
    </source>
</evidence>